<reference evidence="2" key="1">
    <citation type="submission" date="2017-05" db="UniProtKB">
        <authorList>
            <consortium name="EnsemblMetazoa"/>
        </authorList>
    </citation>
    <scope>IDENTIFICATION</scope>
</reference>
<dbReference type="SUPFAM" id="SSF52935">
    <property type="entry name" value="PK C-terminal domain-like"/>
    <property type="match status" value="1"/>
</dbReference>
<protein>
    <recommendedName>
        <fullName evidence="1">Pyruvate kinase C-terminal domain-containing protein</fullName>
    </recommendedName>
</protein>
<evidence type="ECO:0000259" key="1">
    <source>
        <dbReference type="Pfam" id="PF02887"/>
    </source>
</evidence>
<feature type="domain" description="Pyruvate kinase C-terminal" evidence="1">
    <location>
        <begin position="1"/>
        <end position="67"/>
    </location>
</feature>
<dbReference type="Gene3D" id="3.40.1380.20">
    <property type="entry name" value="Pyruvate kinase, C-terminal domain"/>
    <property type="match status" value="1"/>
</dbReference>
<sequence>CHLYRGIHPLVFPHPKNESDWADDMEKRFHYAIEWGKKKGVIQKGSTIIALSGWRPGPANTNTIRILIVE</sequence>
<dbReference type="EnsemblMetazoa" id="Aqu2.1.08244_001">
    <property type="protein sequence ID" value="Aqu2.1.08244_001"/>
    <property type="gene ID" value="Aqu2.1.08244"/>
</dbReference>
<evidence type="ECO:0000313" key="2">
    <source>
        <dbReference type="EnsemblMetazoa" id="Aqu2.1.08244_001"/>
    </source>
</evidence>
<proteinExistence type="predicted"/>
<dbReference type="InterPro" id="IPR036918">
    <property type="entry name" value="Pyrv_Knase_C_sf"/>
</dbReference>
<dbReference type="InterPro" id="IPR015795">
    <property type="entry name" value="Pyrv_Knase_C"/>
</dbReference>
<organism evidence="2">
    <name type="scientific">Amphimedon queenslandica</name>
    <name type="common">Sponge</name>
    <dbReference type="NCBI Taxonomy" id="400682"/>
    <lineage>
        <taxon>Eukaryota</taxon>
        <taxon>Metazoa</taxon>
        <taxon>Porifera</taxon>
        <taxon>Demospongiae</taxon>
        <taxon>Heteroscleromorpha</taxon>
        <taxon>Haplosclerida</taxon>
        <taxon>Niphatidae</taxon>
        <taxon>Amphimedon</taxon>
    </lineage>
</organism>
<dbReference type="AlphaFoldDB" id="A0A1X7T1E2"/>
<accession>A0A1X7T1E2</accession>
<name>A0A1X7T1E2_AMPQE</name>
<dbReference type="STRING" id="400682.A0A1X7T1E2"/>
<dbReference type="OrthoDB" id="108365at2759"/>
<dbReference type="InParanoid" id="A0A1X7T1E2"/>
<dbReference type="Pfam" id="PF02887">
    <property type="entry name" value="PK_C"/>
    <property type="match status" value="1"/>
</dbReference>